<dbReference type="SMART" id="SM00028">
    <property type="entry name" value="TPR"/>
    <property type="match status" value="4"/>
</dbReference>
<organism evidence="3 4">
    <name type="scientific">Micavibrio aeruginosavorus</name>
    <dbReference type="NCBI Taxonomy" id="349221"/>
    <lineage>
        <taxon>Bacteria</taxon>
        <taxon>Pseudomonadati</taxon>
        <taxon>Bdellovibrionota</taxon>
        <taxon>Bdellovibrionia</taxon>
        <taxon>Bdellovibrionales</taxon>
        <taxon>Pseudobdellovibrionaceae</taxon>
        <taxon>Micavibrio</taxon>
    </lineage>
</organism>
<dbReference type="AlphaFoldDB" id="A0A2W5BY57"/>
<keyword evidence="1" id="KW-0802">TPR repeat</keyword>
<dbReference type="Gene3D" id="1.25.40.10">
    <property type="entry name" value="Tetratricopeptide repeat domain"/>
    <property type="match status" value="2"/>
</dbReference>
<name>A0A2W5BY57_9BACT</name>
<evidence type="ECO:0000313" key="3">
    <source>
        <dbReference type="EMBL" id="PZO88025.1"/>
    </source>
</evidence>
<evidence type="ECO:0000313" key="4">
    <source>
        <dbReference type="Proteomes" id="UP000249557"/>
    </source>
</evidence>
<accession>A0A2W5BY57</accession>
<comment type="caution">
    <text evidence="3">The sequence shown here is derived from an EMBL/GenBank/DDBJ whole genome shotgun (WGS) entry which is preliminary data.</text>
</comment>
<dbReference type="EMBL" id="QFNK01000031">
    <property type="protein sequence ID" value="PZO88025.1"/>
    <property type="molecule type" value="Genomic_DNA"/>
</dbReference>
<dbReference type="Pfam" id="PF14559">
    <property type="entry name" value="TPR_19"/>
    <property type="match status" value="1"/>
</dbReference>
<dbReference type="Pfam" id="PF13432">
    <property type="entry name" value="TPR_16"/>
    <property type="match status" value="1"/>
</dbReference>
<proteinExistence type="predicted"/>
<gene>
    <name evidence="3" type="ORF">DI626_02640</name>
</gene>
<dbReference type="PANTHER" id="PTHR12558:SF13">
    <property type="entry name" value="CELL DIVISION CYCLE PROTEIN 27 HOMOLOG"/>
    <property type="match status" value="1"/>
</dbReference>
<dbReference type="SUPFAM" id="SSF48452">
    <property type="entry name" value="TPR-like"/>
    <property type="match status" value="1"/>
</dbReference>
<dbReference type="InterPro" id="IPR019734">
    <property type="entry name" value="TPR_rpt"/>
</dbReference>
<sequence>MPANTSLAAPAAPAAPAANLSITPLPGVDSGQSNATSVMGDTGARPVHSGTYYDTKAVVPDSRLSDSPRKVDPAVEPGQKFVVVTKTGSATSLEGQYIAASRALKLGRYAAAMEMFGKLYKQNPKDARILMGLALSQQSAGFNESAIRTYEDLLGVEPNNPSAIINLMGLMKTQYPSVTLTKLMELRNKYPDNPGIPAQIGLVNAELQNYDDAIRYLDVAASMEPFNPDHVYNMAIIADRNGNTEKAIQYYERALQIDASAAVGSNTIDALPREKIYDRLATLRRKV</sequence>
<dbReference type="PANTHER" id="PTHR12558">
    <property type="entry name" value="CELL DIVISION CYCLE 16,23,27"/>
    <property type="match status" value="1"/>
</dbReference>
<dbReference type="InterPro" id="IPR011990">
    <property type="entry name" value="TPR-like_helical_dom_sf"/>
</dbReference>
<dbReference type="Proteomes" id="UP000249557">
    <property type="component" value="Unassembled WGS sequence"/>
</dbReference>
<reference evidence="3 4" key="1">
    <citation type="submission" date="2017-08" db="EMBL/GenBank/DDBJ databases">
        <title>Infants hospitalized years apart are colonized by the same room-sourced microbial strains.</title>
        <authorList>
            <person name="Brooks B."/>
            <person name="Olm M.R."/>
            <person name="Firek B.A."/>
            <person name="Baker R."/>
            <person name="Thomas B.C."/>
            <person name="Morowitz M.J."/>
            <person name="Banfield J.F."/>
        </authorList>
    </citation>
    <scope>NUCLEOTIDE SEQUENCE [LARGE SCALE GENOMIC DNA]</scope>
    <source>
        <strain evidence="3">S2_018_000_R2_104</strain>
    </source>
</reference>
<dbReference type="PROSITE" id="PS50005">
    <property type="entry name" value="TPR"/>
    <property type="match status" value="1"/>
</dbReference>
<feature type="compositionally biased region" description="Polar residues" evidence="2">
    <location>
        <begin position="30"/>
        <end position="39"/>
    </location>
</feature>
<feature type="region of interest" description="Disordered" evidence="2">
    <location>
        <begin position="25"/>
        <end position="52"/>
    </location>
</feature>
<protein>
    <submittedName>
        <fullName evidence="3">Uncharacterized protein</fullName>
    </submittedName>
</protein>
<feature type="repeat" description="TPR" evidence="1">
    <location>
        <begin position="228"/>
        <end position="261"/>
    </location>
</feature>
<evidence type="ECO:0000256" key="2">
    <source>
        <dbReference type="SAM" id="MobiDB-lite"/>
    </source>
</evidence>
<evidence type="ECO:0000256" key="1">
    <source>
        <dbReference type="PROSITE-ProRule" id="PRU00339"/>
    </source>
</evidence>